<evidence type="ECO:0000256" key="14">
    <source>
        <dbReference type="PIRSR" id="PIRSR603373-1"/>
    </source>
</evidence>
<evidence type="ECO:0000259" key="17">
    <source>
        <dbReference type="PROSITE" id="PS51711"/>
    </source>
</evidence>
<dbReference type="Pfam" id="PF07670">
    <property type="entry name" value="Gate"/>
    <property type="match status" value="2"/>
</dbReference>
<feature type="binding site" evidence="14">
    <location>
        <begin position="26"/>
        <end position="33"/>
    </location>
    <ligand>
        <name>GTP</name>
        <dbReference type="ChEBI" id="CHEBI:37565"/>
        <label>1</label>
    </ligand>
</feature>
<evidence type="ECO:0000313" key="19">
    <source>
        <dbReference type="Proteomes" id="UP000235122"/>
    </source>
</evidence>
<evidence type="ECO:0000256" key="15">
    <source>
        <dbReference type="PIRSR" id="PIRSR603373-2"/>
    </source>
</evidence>
<dbReference type="Gene3D" id="3.40.50.300">
    <property type="entry name" value="P-loop containing nucleotide triphosphate hydrolases"/>
    <property type="match status" value="1"/>
</dbReference>
<keyword evidence="8 16" id="KW-1133">Transmembrane helix</keyword>
<dbReference type="InterPro" id="IPR003373">
    <property type="entry name" value="Fe2_transport_prot-B"/>
</dbReference>
<keyword evidence="7 14" id="KW-0547">Nucleotide-binding</keyword>
<evidence type="ECO:0000256" key="2">
    <source>
        <dbReference type="ARBA" id="ARBA00004651"/>
    </source>
</evidence>
<evidence type="ECO:0000256" key="7">
    <source>
        <dbReference type="ARBA" id="ARBA00022741"/>
    </source>
</evidence>
<feature type="transmembrane region" description="Helical" evidence="16">
    <location>
        <begin position="360"/>
        <end position="382"/>
    </location>
</feature>
<comment type="similarity">
    <text evidence="16">Belongs to the TRAFAC class TrmE-Era-EngA-EngB-Septin-like GTPase superfamily. FeoB GTPase (TC 9.A.8) family.</text>
</comment>
<dbReference type="STRING" id="33007.HMPREF3198_01245"/>
<protein>
    <recommendedName>
        <fullName evidence="13 16">Ferrous iron transport protein B</fullName>
    </recommendedName>
</protein>
<dbReference type="GO" id="GO:0046872">
    <property type="term" value="F:metal ion binding"/>
    <property type="evidence" value="ECO:0007669"/>
    <property type="project" value="UniProtKB-KW"/>
</dbReference>
<keyword evidence="3 16" id="KW-0813">Transport</keyword>
<feature type="transmembrane region" description="Helical" evidence="16">
    <location>
        <begin position="394"/>
        <end position="415"/>
    </location>
</feature>
<dbReference type="SUPFAM" id="SSF52540">
    <property type="entry name" value="P-loop containing nucleoside triphosphate hydrolases"/>
    <property type="match status" value="1"/>
</dbReference>
<dbReference type="GO" id="GO:0005525">
    <property type="term" value="F:GTP binding"/>
    <property type="evidence" value="ECO:0007669"/>
    <property type="project" value="UniProtKB-KW"/>
</dbReference>
<keyword evidence="5 16" id="KW-0410">Iron transport</keyword>
<evidence type="ECO:0000256" key="5">
    <source>
        <dbReference type="ARBA" id="ARBA00022496"/>
    </source>
</evidence>
<comment type="subcellular location">
    <subcellularLocation>
        <location evidence="16">Cell inner membrane</location>
        <topology evidence="16">Multi-pass membrane protein</topology>
    </subcellularLocation>
    <subcellularLocation>
        <location evidence="2">Cell membrane</location>
        <topology evidence="2">Multi-pass membrane protein</topology>
    </subcellularLocation>
</comment>
<dbReference type="InterPro" id="IPR027417">
    <property type="entry name" value="P-loop_NTPase"/>
</dbReference>
<feature type="transmembrane region" description="Helical" evidence="16">
    <location>
        <begin position="643"/>
        <end position="668"/>
    </location>
</feature>
<evidence type="ECO:0000256" key="10">
    <source>
        <dbReference type="ARBA" id="ARBA00023065"/>
    </source>
</evidence>
<evidence type="ECO:0000256" key="6">
    <source>
        <dbReference type="ARBA" id="ARBA00022692"/>
    </source>
</evidence>
<sequence>MSCPKCAPTVQTLPRPDSSVSVALVGNPNTGKSTLFNALTGSKQHCVNAPGTTVECMVGTWQSANVRLMDLPGTYSLLPKSPDEQVVVDTLVQRTSVPGGQEAPLSLALVVLDATSLERSLYLAGQVAQTGLPVACVVTLADVARQDGIELDPQRLERALKVPVTVVDPRHRPQARLDEFIARALANPAVIDVGGSLDATGDFGDKMENAEQLFEWVEQILARAGLNSANLTEPSFSDKVDRILLNPFLGLPIFFAVMWLLFELAGSWVSPLQDFFENLFASTESGAFSLANGLSWVLGELSLADSWVHSLLVNGLATGLGVVASFLPLMLVIFLAISVLEDSGYMARAAFLADRIMRKIGLDGRAVLPLIMGFGCNLPSLAACRTLSNRNQRIITTLIIPYTSCAARLTIYLLIAKVFFPRHTGTVVWAMYVTSILLVVAAAWIAKHFLPTDSEAPLMLVLPAYQCPRVLLTLRRAWLRSWAFVKGAGKIIVLLTMIVWLMSSIPLGQDAAQKHFADPTLTTGQSLYGKTAKALEPVFAPTGFGEWHMTGALMTGFVAKETVISSIVTSYNMDPENDGGDAEDGGNDLGKLPTLLRDSLTKSAGEGNEPIAALAFLVFVLAYTPCMATVAEQVRQIGGRLTAAAVLGQLVLAWILSVGIFQIGTLIFR</sequence>
<dbReference type="InterPro" id="IPR030389">
    <property type="entry name" value="G_FEOB_dom"/>
</dbReference>
<accession>A0A2I1IPC5</accession>
<feature type="binding site" evidence="14">
    <location>
        <begin position="51"/>
        <end position="55"/>
    </location>
    <ligand>
        <name>GTP</name>
        <dbReference type="ChEBI" id="CHEBI:37565"/>
        <label>1</label>
    </ligand>
</feature>
<dbReference type="Pfam" id="PF07664">
    <property type="entry name" value="FeoB_C"/>
    <property type="match status" value="1"/>
</dbReference>
<comment type="function">
    <text evidence="1 16">Probable transporter of a GTP-driven Fe(2+) uptake system.</text>
</comment>
<keyword evidence="11 14" id="KW-0342">GTP-binding</keyword>
<evidence type="ECO:0000256" key="3">
    <source>
        <dbReference type="ARBA" id="ARBA00022448"/>
    </source>
</evidence>
<dbReference type="GeneID" id="35866544"/>
<evidence type="ECO:0000256" key="9">
    <source>
        <dbReference type="ARBA" id="ARBA00023004"/>
    </source>
</evidence>
<dbReference type="PROSITE" id="PS51711">
    <property type="entry name" value="G_FEOB"/>
    <property type="match status" value="1"/>
</dbReference>
<keyword evidence="15" id="KW-0460">Magnesium</keyword>
<comment type="caution">
    <text evidence="18">The sequence shown here is derived from an EMBL/GenBank/DDBJ whole genome shotgun (WGS) entry which is preliminary data.</text>
</comment>
<feature type="transmembrane region" description="Helical" evidence="16">
    <location>
        <begin position="243"/>
        <end position="262"/>
    </location>
</feature>
<feature type="binding site" evidence="14">
    <location>
        <begin position="70"/>
        <end position="73"/>
    </location>
    <ligand>
        <name>GTP</name>
        <dbReference type="ChEBI" id="CHEBI:37565"/>
        <label>1</label>
    </ligand>
</feature>
<dbReference type="Pfam" id="PF02421">
    <property type="entry name" value="FeoB_N"/>
    <property type="match status" value="1"/>
</dbReference>
<feature type="transmembrane region" description="Helical" evidence="16">
    <location>
        <begin position="427"/>
        <end position="446"/>
    </location>
</feature>
<dbReference type="NCBIfam" id="TIGR00437">
    <property type="entry name" value="feoB"/>
    <property type="match status" value="1"/>
</dbReference>
<evidence type="ECO:0000256" key="1">
    <source>
        <dbReference type="ARBA" id="ARBA00003926"/>
    </source>
</evidence>
<feature type="binding site" evidence="15">
    <location>
        <position position="37"/>
    </location>
    <ligand>
        <name>Mg(2+)</name>
        <dbReference type="ChEBI" id="CHEBI:18420"/>
        <label>2</label>
    </ligand>
</feature>
<dbReference type="InterPro" id="IPR011640">
    <property type="entry name" value="Fe2_transport_prot_B_C"/>
</dbReference>
<feature type="transmembrane region" description="Helical" evidence="16">
    <location>
        <begin position="316"/>
        <end position="340"/>
    </location>
</feature>
<keyword evidence="9 16" id="KW-0408">Iron</keyword>
<keyword evidence="6 16" id="KW-0812">Transmembrane</keyword>
<dbReference type="InterPro" id="IPR050860">
    <property type="entry name" value="FeoB_GTPase"/>
</dbReference>
<keyword evidence="4" id="KW-1003">Cell membrane</keyword>
<feature type="transmembrane region" description="Helical" evidence="16">
    <location>
        <begin position="611"/>
        <end position="631"/>
    </location>
</feature>
<dbReference type="GO" id="GO:0015093">
    <property type="term" value="F:ferrous iron transmembrane transporter activity"/>
    <property type="evidence" value="ECO:0007669"/>
    <property type="project" value="UniProtKB-UniRule"/>
</dbReference>
<dbReference type="GO" id="GO:0005886">
    <property type="term" value="C:plasma membrane"/>
    <property type="evidence" value="ECO:0007669"/>
    <property type="project" value="UniProtKB-SubCell"/>
</dbReference>
<dbReference type="RefSeq" id="WP_024332061.1">
    <property type="nucleotide sequence ID" value="NZ_JASOXK010000008.1"/>
</dbReference>
<evidence type="ECO:0000313" key="18">
    <source>
        <dbReference type="EMBL" id="PKY72968.1"/>
    </source>
</evidence>
<evidence type="ECO:0000256" key="11">
    <source>
        <dbReference type="ARBA" id="ARBA00023134"/>
    </source>
</evidence>
<dbReference type="Proteomes" id="UP000235122">
    <property type="component" value="Unassembled WGS sequence"/>
</dbReference>
<reference evidence="18 19" key="1">
    <citation type="submission" date="2017-12" db="EMBL/GenBank/DDBJ databases">
        <title>Phylogenetic diversity of female urinary microbiome.</title>
        <authorList>
            <person name="Thomas-White K."/>
            <person name="Wolfe A.J."/>
        </authorList>
    </citation>
    <scope>NUCLEOTIDE SEQUENCE [LARGE SCALE GENOMIC DNA]</scope>
    <source>
        <strain evidence="18 19">UMB0402</strain>
    </source>
</reference>
<dbReference type="AlphaFoldDB" id="A0A2I1IPC5"/>
<feature type="binding site" evidence="15">
    <location>
        <position position="41"/>
    </location>
    <ligand>
        <name>Mg(2+)</name>
        <dbReference type="ChEBI" id="CHEBI:18420"/>
        <label>2</label>
    </ligand>
</feature>
<evidence type="ECO:0000256" key="4">
    <source>
        <dbReference type="ARBA" id="ARBA00022475"/>
    </source>
</evidence>
<keyword evidence="12 16" id="KW-0472">Membrane</keyword>
<feature type="domain" description="FeoB-type G" evidence="17">
    <location>
        <begin position="19"/>
        <end position="190"/>
    </location>
</feature>
<feature type="transmembrane region" description="Helical" evidence="16">
    <location>
        <begin position="491"/>
        <end position="509"/>
    </location>
</feature>
<keyword evidence="15" id="KW-0479">Metal-binding</keyword>
<keyword evidence="10" id="KW-0406">Ion transport</keyword>
<gene>
    <name evidence="18" type="primary">feoB</name>
    <name evidence="18" type="ORF">CYJ19_04875</name>
</gene>
<organism evidence="18 19">
    <name type="scientific">Winkia neuii</name>
    <dbReference type="NCBI Taxonomy" id="33007"/>
    <lineage>
        <taxon>Bacteria</taxon>
        <taxon>Bacillati</taxon>
        <taxon>Actinomycetota</taxon>
        <taxon>Actinomycetes</taxon>
        <taxon>Actinomycetales</taxon>
        <taxon>Actinomycetaceae</taxon>
        <taxon>Winkia</taxon>
    </lineage>
</organism>
<feature type="binding site" evidence="15">
    <location>
        <position position="40"/>
    </location>
    <ligand>
        <name>Mg(2+)</name>
        <dbReference type="ChEBI" id="CHEBI:18420"/>
        <label>2</label>
    </ligand>
</feature>
<name>A0A2I1IPC5_9ACTO</name>
<dbReference type="PANTHER" id="PTHR43185">
    <property type="entry name" value="FERROUS IRON TRANSPORT PROTEIN B"/>
    <property type="match status" value="1"/>
</dbReference>
<proteinExistence type="inferred from homology"/>
<evidence type="ECO:0000256" key="13">
    <source>
        <dbReference type="NCBIfam" id="TIGR00437"/>
    </source>
</evidence>
<feature type="binding site" evidence="15">
    <location>
        <position position="38"/>
    </location>
    <ligand>
        <name>Mg(2+)</name>
        <dbReference type="ChEBI" id="CHEBI:18420"/>
        <label>2</label>
    </ligand>
</feature>
<evidence type="ECO:0000256" key="16">
    <source>
        <dbReference type="RuleBase" id="RU362098"/>
    </source>
</evidence>
<dbReference type="EMBL" id="PKKO01000002">
    <property type="protein sequence ID" value="PKY72968.1"/>
    <property type="molecule type" value="Genomic_DNA"/>
</dbReference>
<dbReference type="InterPro" id="IPR011642">
    <property type="entry name" value="Gate_dom"/>
</dbReference>
<evidence type="ECO:0000256" key="12">
    <source>
        <dbReference type="ARBA" id="ARBA00023136"/>
    </source>
</evidence>
<evidence type="ECO:0000256" key="8">
    <source>
        <dbReference type="ARBA" id="ARBA00022989"/>
    </source>
</evidence>
<keyword evidence="19" id="KW-1185">Reference proteome</keyword>
<dbReference type="PANTHER" id="PTHR43185:SF1">
    <property type="entry name" value="FE(2+) TRANSPORTER FEOB"/>
    <property type="match status" value="1"/>
</dbReference>